<comment type="cofactor">
    <cofactor evidence="1 14">
        <name>heme</name>
        <dbReference type="ChEBI" id="CHEBI:30413"/>
    </cofactor>
</comment>
<keyword evidence="6 14" id="KW-0349">Heme</keyword>
<dbReference type="AlphaFoldDB" id="A0A7R9L347"/>
<feature type="non-terminal residue" evidence="16">
    <location>
        <position position="1"/>
    </location>
</feature>
<evidence type="ECO:0000256" key="12">
    <source>
        <dbReference type="ARBA" id="ARBA00023033"/>
    </source>
</evidence>
<comment type="subcellular location">
    <subcellularLocation>
        <location evidence="4">Endoplasmic reticulum membrane</location>
        <topology evidence="4">Peripheral membrane protein</topology>
    </subcellularLocation>
    <subcellularLocation>
        <location evidence="3">Microsome membrane</location>
        <topology evidence="3">Peripheral membrane protein</topology>
    </subcellularLocation>
</comment>
<evidence type="ECO:0000256" key="9">
    <source>
        <dbReference type="ARBA" id="ARBA00022848"/>
    </source>
</evidence>
<evidence type="ECO:0000256" key="15">
    <source>
        <dbReference type="RuleBase" id="RU000461"/>
    </source>
</evidence>
<gene>
    <name evidence="16" type="ORF">OSB1V03_LOCUS14328</name>
</gene>
<protein>
    <recommendedName>
        <fullName evidence="18">Cytochrome P450</fullName>
    </recommendedName>
</protein>
<dbReference type="InterPro" id="IPR050476">
    <property type="entry name" value="Insect_CytP450_Detox"/>
</dbReference>
<keyword evidence="9" id="KW-0492">Microsome</keyword>
<evidence type="ECO:0000256" key="1">
    <source>
        <dbReference type="ARBA" id="ARBA00001971"/>
    </source>
</evidence>
<dbReference type="PRINTS" id="PR00465">
    <property type="entry name" value="EP450IV"/>
</dbReference>
<dbReference type="PROSITE" id="PS00086">
    <property type="entry name" value="CYTOCHROME_P450"/>
    <property type="match status" value="1"/>
</dbReference>
<evidence type="ECO:0000256" key="5">
    <source>
        <dbReference type="ARBA" id="ARBA00010617"/>
    </source>
</evidence>
<dbReference type="PANTHER" id="PTHR24292:SF54">
    <property type="entry name" value="CYP9F3-RELATED"/>
    <property type="match status" value="1"/>
</dbReference>
<dbReference type="SUPFAM" id="SSF48264">
    <property type="entry name" value="Cytochrome P450"/>
    <property type="match status" value="1"/>
</dbReference>
<keyword evidence="8" id="KW-0256">Endoplasmic reticulum</keyword>
<keyword evidence="7 14" id="KW-0479">Metal-binding</keyword>
<evidence type="ECO:0000256" key="14">
    <source>
        <dbReference type="PIRSR" id="PIRSR602403-1"/>
    </source>
</evidence>
<evidence type="ECO:0000256" key="3">
    <source>
        <dbReference type="ARBA" id="ARBA00004174"/>
    </source>
</evidence>
<keyword evidence="13" id="KW-0472">Membrane</keyword>
<reference evidence="16" key="1">
    <citation type="submission" date="2020-11" db="EMBL/GenBank/DDBJ databases">
        <authorList>
            <person name="Tran Van P."/>
        </authorList>
    </citation>
    <scope>NUCLEOTIDE SEQUENCE</scope>
</reference>
<dbReference type="InterPro" id="IPR002403">
    <property type="entry name" value="Cyt_P450_E_grp-IV"/>
</dbReference>
<evidence type="ECO:0000256" key="7">
    <source>
        <dbReference type="ARBA" id="ARBA00022723"/>
    </source>
</evidence>
<dbReference type="GO" id="GO:0020037">
    <property type="term" value="F:heme binding"/>
    <property type="evidence" value="ECO:0007669"/>
    <property type="project" value="InterPro"/>
</dbReference>
<dbReference type="OrthoDB" id="6504004at2759"/>
<feature type="binding site" description="axial binding residue" evidence="14">
    <location>
        <position position="85"/>
    </location>
    <ligand>
        <name>heme</name>
        <dbReference type="ChEBI" id="CHEBI:30413"/>
    </ligand>
    <ligandPart>
        <name>Fe</name>
        <dbReference type="ChEBI" id="CHEBI:18248"/>
    </ligandPart>
</feature>
<evidence type="ECO:0000256" key="8">
    <source>
        <dbReference type="ARBA" id="ARBA00022824"/>
    </source>
</evidence>
<dbReference type="InterPro" id="IPR001128">
    <property type="entry name" value="Cyt_P450"/>
</dbReference>
<comment type="function">
    <text evidence="2">May be involved in the metabolism of insect hormones and in the breakdown of synthetic insecticides.</text>
</comment>
<dbReference type="Pfam" id="PF00067">
    <property type="entry name" value="p450"/>
    <property type="match status" value="1"/>
</dbReference>
<sequence>TLRKYPTDSRLERRASDDTVLSAGRRPDIHVAKGVVIKIPTYAIHHSPDNYPDPFAFKPDRFLPQNRHHIKPYTYLPFGAGPRSCIGMRFALLEVKLGMVKMLQQFRFYRVPDTDVPLVLLRGYDRLYAKRLVVGVTKR</sequence>
<dbReference type="GO" id="GO:0005506">
    <property type="term" value="F:iron ion binding"/>
    <property type="evidence" value="ECO:0007669"/>
    <property type="project" value="InterPro"/>
</dbReference>
<keyword evidence="10 15" id="KW-0560">Oxidoreductase</keyword>
<name>A0A7R9L347_9ACAR</name>
<evidence type="ECO:0000256" key="10">
    <source>
        <dbReference type="ARBA" id="ARBA00023002"/>
    </source>
</evidence>
<evidence type="ECO:0000256" key="11">
    <source>
        <dbReference type="ARBA" id="ARBA00023004"/>
    </source>
</evidence>
<keyword evidence="17" id="KW-1185">Reference proteome</keyword>
<evidence type="ECO:0000256" key="13">
    <source>
        <dbReference type="ARBA" id="ARBA00023136"/>
    </source>
</evidence>
<dbReference type="GO" id="GO:0016705">
    <property type="term" value="F:oxidoreductase activity, acting on paired donors, with incorporation or reduction of molecular oxygen"/>
    <property type="evidence" value="ECO:0007669"/>
    <property type="project" value="InterPro"/>
</dbReference>
<organism evidence="16">
    <name type="scientific">Medioppia subpectinata</name>
    <dbReference type="NCBI Taxonomy" id="1979941"/>
    <lineage>
        <taxon>Eukaryota</taxon>
        <taxon>Metazoa</taxon>
        <taxon>Ecdysozoa</taxon>
        <taxon>Arthropoda</taxon>
        <taxon>Chelicerata</taxon>
        <taxon>Arachnida</taxon>
        <taxon>Acari</taxon>
        <taxon>Acariformes</taxon>
        <taxon>Sarcoptiformes</taxon>
        <taxon>Oribatida</taxon>
        <taxon>Brachypylina</taxon>
        <taxon>Oppioidea</taxon>
        <taxon>Oppiidae</taxon>
        <taxon>Medioppia</taxon>
    </lineage>
</organism>
<evidence type="ECO:0000313" key="17">
    <source>
        <dbReference type="Proteomes" id="UP000759131"/>
    </source>
</evidence>
<evidence type="ECO:0008006" key="18">
    <source>
        <dbReference type="Google" id="ProtNLM"/>
    </source>
</evidence>
<dbReference type="InterPro" id="IPR036396">
    <property type="entry name" value="Cyt_P450_sf"/>
</dbReference>
<dbReference type="InterPro" id="IPR017972">
    <property type="entry name" value="Cyt_P450_CS"/>
</dbReference>
<accession>A0A7R9L347</accession>
<proteinExistence type="inferred from homology"/>
<evidence type="ECO:0000256" key="4">
    <source>
        <dbReference type="ARBA" id="ARBA00004406"/>
    </source>
</evidence>
<evidence type="ECO:0000256" key="2">
    <source>
        <dbReference type="ARBA" id="ARBA00003690"/>
    </source>
</evidence>
<comment type="similarity">
    <text evidence="5 15">Belongs to the cytochrome P450 family.</text>
</comment>
<evidence type="ECO:0000313" key="16">
    <source>
        <dbReference type="EMBL" id="CAD7633932.1"/>
    </source>
</evidence>
<keyword evidence="11 14" id="KW-0408">Iron</keyword>
<dbReference type="PANTHER" id="PTHR24292">
    <property type="entry name" value="CYTOCHROME P450"/>
    <property type="match status" value="1"/>
</dbReference>
<dbReference type="Gene3D" id="1.10.630.10">
    <property type="entry name" value="Cytochrome P450"/>
    <property type="match status" value="1"/>
</dbReference>
<dbReference type="GO" id="GO:0004497">
    <property type="term" value="F:monooxygenase activity"/>
    <property type="evidence" value="ECO:0007669"/>
    <property type="project" value="UniProtKB-KW"/>
</dbReference>
<dbReference type="Proteomes" id="UP000759131">
    <property type="component" value="Unassembled WGS sequence"/>
</dbReference>
<keyword evidence="12 15" id="KW-0503">Monooxygenase</keyword>
<dbReference type="GO" id="GO:0005789">
    <property type="term" value="C:endoplasmic reticulum membrane"/>
    <property type="evidence" value="ECO:0007669"/>
    <property type="project" value="UniProtKB-SubCell"/>
</dbReference>
<evidence type="ECO:0000256" key="6">
    <source>
        <dbReference type="ARBA" id="ARBA00022617"/>
    </source>
</evidence>
<dbReference type="EMBL" id="CAJPIZ010013651">
    <property type="protein sequence ID" value="CAG2114362.1"/>
    <property type="molecule type" value="Genomic_DNA"/>
</dbReference>
<dbReference type="EMBL" id="OC868226">
    <property type="protein sequence ID" value="CAD7633932.1"/>
    <property type="molecule type" value="Genomic_DNA"/>
</dbReference>